<dbReference type="NCBIfam" id="TIGR00052">
    <property type="entry name" value="nudix-type nucleoside diphosphatase, YffH/AdpP family"/>
    <property type="match status" value="1"/>
</dbReference>
<evidence type="ECO:0000256" key="6">
    <source>
        <dbReference type="ARBA" id="ARBA00022801"/>
    </source>
</evidence>
<evidence type="ECO:0000256" key="11">
    <source>
        <dbReference type="ARBA" id="ARBA00033056"/>
    </source>
</evidence>
<evidence type="ECO:0000256" key="7">
    <source>
        <dbReference type="ARBA" id="ARBA00022842"/>
    </source>
</evidence>
<dbReference type="PANTHER" id="PTHR11839:SF5">
    <property type="entry name" value="ADP-RIBOSE PYROPHOSPHATASE"/>
    <property type="match status" value="1"/>
</dbReference>
<dbReference type="EMBL" id="CP109965">
    <property type="protein sequence ID" value="WAJ71306.1"/>
    <property type="molecule type" value="Genomic_DNA"/>
</dbReference>
<dbReference type="RefSeq" id="WP_268075782.1">
    <property type="nucleotide sequence ID" value="NZ_CP109965.1"/>
</dbReference>
<protein>
    <recommendedName>
        <fullName evidence="4">ADP-ribose pyrophosphatase</fullName>
        <ecNumber evidence="3">3.6.1.13</ecNumber>
    </recommendedName>
    <alternativeName>
        <fullName evidence="9">ADP-ribose diphosphatase</fullName>
    </alternativeName>
    <alternativeName>
        <fullName evidence="11">ADP-ribose phosphohydrolase</fullName>
    </alternativeName>
    <alternativeName>
        <fullName evidence="10">Adenosine diphosphoribose pyrophosphatase</fullName>
    </alternativeName>
</protein>
<keyword evidence="6" id="KW-0378">Hydrolase</keyword>
<dbReference type="SUPFAM" id="SSF55811">
    <property type="entry name" value="Nudix"/>
    <property type="match status" value="1"/>
</dbReference>
<evidence type="ECO:0000313" key="14">
    <source>
        <dbReference type="EMBL" id="WAJ71306.1"/>
    </source>
</evidence>
<evidence type="ECO:0000256" key="5">
    <source>
        <dbReference type="ARBA" id="ARBA00022723"/>
    </source>
</evidence>
<comment type="similarity">
    <text evidence="2">Belongs to the Nudix hydrolase family. NudF subfamily.</text>
</comment>
<keyword evidence="5" id="KW-0479">Metal-binding</keyword>
<evidence type="ECO:0000256" key="9">
    <source>
        <dbReference type="ARBA" id="ARBA00030162"/>
    </source>
</evidence>
<dbReference type="Pfam" id="PF00293">
    <property type="entry name" value="NUDIX"/>
    <property type="match status" value="1"/>
</dbReference>
<dbReference type="InterPro" id="IPR004385">
    <property type="entry name" value="NDP_pyrophosphatase"/>
</dbReference>
<comment type="cofactor">
    <cofactor evidence="1">
        <name>Mg(2+)</name>
        <dbReference type="ChEBI" id="CHEBI:18420"/>
    </cofactor>
</comment>
<comment type="function">
    <text evidence="8">Acts on ADP-mannose and ADP-glucose as well as ADP-ribose. Prevents glycogen biosynthesis. The reaction catalyzed by this enzyme is a limiting step of the gluconeogenic process.</text>
</comment>
<evidence type="ECO:0000259" key="13">
    <source>
        <dbReference type="PROSITE" id="PS51462"/>
    </source>
</evidence>
<gene>
    <name evidence="14" type="ORF">OLW01_05780</name>
</gene>
<keyword evidence="15" id="KW-1185">Reference proteome</keyword>
<name>A0ABY7ASP5_9ALTE</name>
<dbReference type="CDD" id="cd24155">
    <property type="entry name" value="NUDIX_ADPRase"/>
    <property type="match status" value="1"/>
</dbReference>
<evidence type="ECO:0000256" key="3">
    <source>
        <dbReference type="ARBA" id="ARBA00012453"/>
    </source>
</evidence>
<keyword evidence="7" id="KW-0460">Magnesium</keyword>
<dbReference type="PROSITE" id="PS51462">
    <property type="entry name" value="NUDIX"/>
    <property type="match status" value="1"/>
</dbReference>
<dbReference type="EC" id="3.6.1.13" evidence="3"/>
<evidence type="ECO:0000256" key="1">
    <source>
        <dbReference type="ARBA" id="ARBA00001946"/>
    </source>
</evidence>
<comment type="catalytic activity">
    <reaction evidence="12">
        <text>ADP-D-ribose + H2O = D-ribose 5-phosphate + AMP + 2 H(+)</text>
        <dbReference type="Rhea" id="RHEA:10412"/>
        <dbReference type="ChEBI" id="CHEBI:15377"/>
        <dbReference type="ChEBI" id="CHEBI:15378"/>
        <dbReference type="ChEBI" id="CHEBI:57967"/>
        <dbReference type="ChEBI" id="CHEBI:78346"/>
        <dbReference type="ChEBI" id="CHEBI:456215"/>
        <dbReference type="EC" id="3.6.1.13"/>
    </reaction>
</comment>
<evidence type="ECO:0000256" key="10">
    <source>
        <dbReference type="ARBA" id="ARBA00030308"/>
    </source>
</evidence>
<evidence type="ECO:0000256" key="2">
    <source>
        <dbReference type="ARBA" id="ARBA00007482"/>
    </source>
</evidence>
<evidence type="ECO:0000313" key="15">
    <source>
        <dbReference type="Proteomes" id="UP001163726"/>
    </source>
</evidence>
<evidence type="ECO:0000256" key="12">
    <source>
        <dbReference type="ARBA" id="ARBA00049546"/>
    </source>
</evidence>
<evidence type="ECO:0000256" key="4">
    <source>
        <dbReference type="ARBA" id="ARBA00013297"/>
    </source>
</evidence>
<dbReference type="Gene3D" id="3.90.79.10">
    <property type="entry name" value="Nucleoside Triphosphate Pyrophosphohydrolase"/>
    <property type="match status" value="1"/>
</dbReference>
<sequence>MKSKNKIMPYQFGNQDVEILKKEKLFSRFFNVSLVTFKHKLFAGGWSAPVQREIFERGDAVVVLPYDPIRDKIVLIEQVRIGAILNASHPWTFELVGGMVEENQTIESVAKRETLEETGLIPQALIPMQSYLSSCGGTSERIHLFLAQVDSTKTQLICGVEYENEDIKVHVFTRQEVMDWLNQGKIENASALIGLHWLQQNLDKVKQNWQTQ</sequence>
<feature type="domain" description="Nudix hydrolase" evidence="13">
    <location>
        <begin position="56"/>
        <end position="194"/>
    </location>
</feature>
<dbReference type="InterPro" id="IPR015797">
    <property type="entry name" value="NUDIX_hydrolase-like_dom_sf"/>
</dbReference>
<reference evidence="14" key="1">
    <citation type="submission" date="2022-10" db="EMBL/GenBank/DDBJ databases">
        <title>Catenovulum adriacola sp. nov. isolated in the Harbour of Susak.</title>
        <authorList>
            <person name="Schoch T."/>
            <person name="Reich S.J."/>
            <person name="Stoeferle S."/>
            <person name="Flaiz M."/>
            <person name="Kazda M."/>
            <person name="Riedel C.U."/>
            <person name="Duerre P."/>
        </authorList>
    </citation>
    <scope>NUCLEOTIDE SEQUENCE</scope>
    <source>
        <strain evidence="14">TS8</strain>
    </source>
</reference>
<evidence type="ECO:0000256" key="8">
    <source>
        <dbReference type="ARBA" id="ARBA00025164"/>
    </source>
</evidence>
<organism evidence="14 15">
    <name type="scientific">Catenovulum adriaticum</name>
    <dbReference type="NCBI Taxonomy" id="2984846"/>
    <lineage>
        <taxon>Bacteria</taxon>
        <taxon>Pseudomonadati</taxon>
        <taxon>Pseudomonadota</taxon>
        <taxon>Gammaproteobacteria</taxon>
        <taxon>Alteromonadales</taxon>
        <taxon>Alteromonadaceae</taxon>
        <taxon>Catenovulum</taxon>
    </lineage>
</organism>
<accession>A0ABY7ASP5</accession>
<dbReference type="PANTHER" id="PTHR11839">
    <property type="entry name" value="UDP/ADP-SUGAR PYROPHOSPHATASE"/>
    <property type="match status" value="1"/>
</dbReference>
<dbReference type="InterPro" id="IPR000086">
    <property type="entry name" value="NUDIX_hydrolase_dom"/>
</dbReference>
<dbReference type="Proteomes" id="UP001163726">
    <property type="component" value="Chromosome"/>
</dbReference>
<proteinExistence type="inferred from homology"/>